<organism evidence="2 3">
    <name type="scientific">Sandaracinomonas limnophila</name>
    <dbReference type="NCBI Taxonomy" id="1862386"/>
    <lineage>
        <taxon>Bacteria</taxon>
        <taxon>Pseudomonadati</taxon>
        <taxon>Bacteroidota</taxon>
        <taxon>Cytophagia</taxon>
        <taxon>Cytophagales</taxon>
        <taxon>Flectobacillaceae</taxon>
        <taxon>Sandaracinomonas</taxon>
    </lineage>
</organism>
<dbReference type="Gene3D" id="3.40.30.10">
    <property type="entry name" value="Glutaredoxin"/>
    <property type="match status" value="1"/>
</dbReference>
<dbReference type="AlphaFoldDB" id="A0A437PTS2"/>
<dbReference type="InterPro" id="IPR036249">
    <property type="entry name" value="Thioredoxin-like_sf"/>
</dbReference>
<comment type="caution">
    <text evidence="2">The sequence shown here is derived from an EMBL/GenBank/DDBJ whole genome shotgun (WGS) entry which is preliminary data.</text>
</comment>
<keyword evidence="3" id="KW-1185">Reference proteome</keyword>
<gene>
    <name evidence="2" type="ORF">EOJ36_04350</name>
</gene>
<proteinExistence type="predicted"/>
<dbReference type="RefSeq" id="WP_127802807.1">
    <property type="nucleotide sequence ID" value="NZ_SACY01000002.1"/>
</dbReference>
<evidence type="ECO:0000313" key="2">
    <source>
        <dbReference type="EMBL" id="RVU25654.1"/>
    </source>
</evidence>
<dbReference type="OrthoDB" id="645813at2"/>
<reference evidence="2 3" key="1">
    <citation type="submission" date="2019-01" db="EMBL/GenBank/DDBJ databases">
        <authorList>
            <person name="Chen W.-M."/>
        </authorList>
    </citation>
    <scope>NUCLEOTIDE SEQUENCE [LARGE SCALE GENOMIC DNA]</scope>
    <source>
        <strain evidence="2 3">FSY-15</strain>
    </source>
</reference>
<accession>A0A437PTS2</accession>
<sequence>MKSFKSIVLFILFTNLSTGIAQTLSKPIGFLNLPLTIEDIFKNENNSAKPVFLEAFLPTCQHCIAYNKNLDSPEINKYLDDNFQAYRIDVSKKEVNDFLRSKKIVINSTPTFLVFNHYGVLMNIEEAQPEFNSIEGIKELLNKAKSPTQNQFARFENYKKGIFDNNSLQDIAFYSKMSCDTLNNIEIVNKLTNNLKESEYDSEIAYNIVSKMMMDEQNPLFNYFVNHTSKYESYADANQIKRAIENVIMIALYQKNAKNFSFERYNKMKRELISIGIPLKSVHSRFIYYEVLKDLETKNISNATKRIKTYYEGKPIPSREKEFWCGELKKFNTAHKVCPL</sequence>
<feature type="signal peptide" evidence="1">
    <location>
        <begin position="1"/>
        <end position="21"/>
    </location>
</feature>
<keyword evidence="1" id="KW-0732">Signal</keyword>
<name>A0A437PTS2_9BACT</name>
<evidence type="ECO:0000313" key="3">
    <source>
        <dbReference type="Proteomes" id="UP000282832"/>
    </source>
</evidence>
<dbReference type="EMBL" id="SACY01000002">
    <property type="protein sequence ID" value="RVU25654.1"/>
    <property type="molecule type" value="Genomic_DNA"/>
</dbReference>
<evidence type="ECO:0000256" key="1">
    <source>
        <dbReference type="SAM" id="SignalP"/>
    </source>
</evidence>
<feature type="chain" id="PRO_5019523063" description="Thioredoxin domain-containing protein" evidence="1">
    <location>
        <begin position="22"/>
        <end position="340"/>
    </location>
</feature>
<dbReference type="Proteomes" id="UP000282832">
    <property type="component" value="Unassembled WGS sequence"/>
</dbReference>
<protein>
    <recommendedName>
        <fullName evidence="4">Thioredoxin domain-containing protein</fullName>
    </recommendedName>
</protein>
<dbReference type="SUPFAM" id="SSF52833">
    <property type="entry name" value="Thioredoxin-like"/>
    <property type="match status" value="1"/>
</dbReference>
<evidence type="ECO:0008006" key="4">
    <source>
        <dbReference type="Google" id="ProtNLM"/>
    </source>
</evidence>